<organism evidence="1">
    <name type="scientific">marine sediment metagenome</name>
    <dbReference type="NCBI Taxonomy" id="412755"/>
    <lineage>
        <taxon>unclassified sequences</taxon>
        <taxon>metagenomes</taxon>
        <taxon>ecological metagenomes</taxon>
    </lineage>
</organism>
<dbReference type="AlphaFoldDB" id="A0A0F9EV06"/>
<gene>
    <name evidence="1" type="ORF">LCGC14_2322080</name>
</gene>
<comment type="caution">
    <text evidence="1">The sequence shown here is derived from an EMBL/GenBank/DDBJ whole genome shotgun (WGS) entry which is preliminary data.</text>
</comment>
<reference evidence="1" key="1">
    <citation type="journal article" date="2015" name="Nature">
        <title>Complex archaea that bridge the gap between prokaryotes and eukaryotes.</title>
        <authorList>
            <person name="Spang A."/>
            <person name="Saw J.H."/>
            <person name="Jorgensen S.L."/>
            <person name="Zaremba-Niedzwiedzka K."/>
            <person name="Martijn J."/>
            <person name="Lind A.E."/>
            <person name="van Eijk R."/>
            <person name="Schleper C."/>
            <person name="Guy L."/>
            <person name="Ettema T.J."/>
        </authorList>
    </citation>
    <scope>NUCLEOTIDE SEQUENCE</scope>
</reference>
<accession>A0A0F9EV06</accession>
<dbReference type="EMBL" id="LAZR01033197">
    <property type="protein sequence ID" value="KKL48780.1"/>
    <property type="molecule type" value="Genomic_DNA"/>
</dbReference>
<evidence type="ECO:0000313" key="1">
    <source>
        <dbReference type="EMBL" id="KKL48780.1"/>
    </source>
</evidence>
<proteinExistence type="predicted"/>
<protein>
    <submittedName>
        <fullName evidence="1">Uncharacterized protein</fullName>
    </submittedName>
</protein>
<name>A0A0F9EV06_9ZZZZ</name>
<sequence>MATIRIPIMGAMTVPDSTGECFMQPIGTGITTIGTFPGGNLVMTFVDPSADTGFYGSFLVPKNYLDTANIIVVGVLDGTVGATSLDFEYSYISKADNEAIDAAFTENATANTGNTSGWTNEDMLELSISVTDGNFAIDDTVMYYLKRDQGTDDFVGDFHVTGLYFEYNDA</sequence>